<evidence type="ECO:0000313" key="6">
    <source>
        <dbReference type="Proteomes" id="UP000198620"/>
    </source>
</evidence>
<sequence>MGGRITLTEREMEYLFRIIDSSTSILLRHQFFLWAQGEVQSLLPHGLLICTCDEGSGQPISIEKFSRTNIGEATFSELCRPDGGIVFRVISAWNMGKNRPVLLCPHYADCISYSQFANDLKHDDLERIAAHGMFDANGRTRSLFTFTQIPVALTERHAYFLELLMPHMHMALVRMLFHERHQHGIVAGKTKKMITDRQTEILRHVQMGKSNDEIAHLLSISPLTVKNHIQKILHKLGVNNRAHAVAKAMALKITL</sequence>
<dbReference type="InterPro" id="IPR036388">
    <property type="entry name" value="WH-like_DNA-bd_sf"/>
</dbReference>
<dbReference type="GO" id="GO:0003677">
    <property type="term" value="F:DNA binding"/>
    <property type="evidence" value="ECO:0007669"/>
    <property type="project" value="UniProtKB-KW"/>
</dbReference>
<dbReference type="PANTHER" id="PTHR44688:SF16">
    <property type="entry name" value="DNA-BINDING TRANSCRIPTIONAL ACTIVATOR DEVR_DOSR"/>
    <property type="match status" value="1"/>
</dbReference>
<keyword evidence="1" id="KW-0805">Transcription regulation</keyword>
<dbReference type="SUPFAM" id="SSF46894">
    <property type="entry name" value="C-terminal effector domain of the bipartite response regulators"/>
    <property type="match status" value="1"/>
</dbReference>
<name>A0A1H7LQS8_9PROT</name>
<dbReference type="NCBIfam" id="TIGR03020">
    <property type="entry name" value="EpsA"/>
    <property type="match status" value="1"/>
</dbReference>
<organism evidence="5 6">
    <name type="scientific">Nitrosovibrio tenuis</name>
    <dbReference type="NCBI Taxonomy" id="1233"/>
    <lineage>
        <taxon>Bacteria</taxon>
        <taxon>Pseudomonadati</taxon>
        <taxon>Pseudomonadota</taxon>
        <taxon>Betaproteobacteria</taxon>
        <taxon>Nitrosomonadales</taxon>
        <taxon>Nitrosomonadaceae</taxon>
        <taxon>Nitrosovibrio</taxon>
    </lineage>
</organism>
<evidence type="ECO:0000256" key="3">
    <source>
        <dbReference type="ARBA" id="ARBA00023163"/>
    </source>
</evidence>
<evidence type="ECO:0000313" key="5">
    <source>
        <dbReference type="EMBL" id="SEL01304.1"/>
    </source>
</evidence>
<dbReference type="SMART" id="SM00421">
    <property type="entry name" value="HTH_LUXR"/>
    <property type="match status" value="1"/>
</dbReference>
<dbReference type="AlphaFoldDB" id="A0A1H7LQS8"/>
<dbReference type="STRING" id="1233.SAMN05216387_104137"/>
<dbReference type="InterPro" id="IPR016032">
    <property type="entry name" value="Sig_transdc_resp-reg_C-effctor"/>
</dbReference>
<dbReference type="PANTHER" id="PTHR44688">
    <property type="entry name" value="DNA-BINDING TRANSCRIPTIONAL ACTIVATOR DEVR_DOSR"/>
    <property type="match status" value="1"/>
</dbReference>
<dbReference type="Gene3D" id="1.10.10.10">
    <property type="entry name" value="Winged helix-like DNA-binding domain superfamily/Winged helix DNA-binding domain"/>
    <property type="match status" value="1"/>
</dbReference>
<feature type="domain" description="HTH luxR-type" evidence="4">
    <location>
        <begin position="187"/>
        <end position="252"/>
    </location>
</feature>
<dbReference type="PRINTS" id="PR00038">
    <property type="entry name" value="HTHLUXR"/>
</dbReference>
<keyword evidence="3" id="KW-0804">Transcription</keyword>
<dbReference type="InterPro" id="IPR017470">
    <property type="entry name" value="Tscrpt_reg_EpsA"/>
</dbReference>
<keyword evidence="2" id="KW-0238">DNA-binding</keyword>
<evidence type="ECO:0000256" key="1">
    <source>
        <dbReference type="ARBA" id="ARBA00023015"/>
    </source>
</evidence>
<dbReference type="PROSITE" id="PS50043">
    <property type="entry name" value="HTH_LUXR_2"/>
    <property type="match status" value="1"/>
</dbReference>
<keyword evidence="6" id="KW-1185">Reference proteome</keyword>
<reference evidence="5 6" key="1">
    <citation type="submission" date="2016-10" db="EMBL/GenBank/DDBJ databases">
        <authorList>
            <person name="de Groot N.N."/>
        </authorList>
    </citation>
    <scope>NUCLEOTIDE SEQUENCE [LARGE SCALE GENOMIC DNA]</scope>
    <source>
        <strain evidence="5 6">Nv1</strain>
    </source>
</reference>
<dbReference type="GO" id="GO:0006355">
    <property type="term" value="P:regulation of DNA-templated transcription"/>
    <property type="evidence" value="ECO:0007669"/>
    <property type="project" value="InterPro"/>
</dbReference>
<dbReference type="RefSeq" id="WP_281245897.1">
    <property type="nucleotide sequence ID" value="NZ_FOBH01000004.1"/>
</dbReference>
<evidence type="ECO:0000256" key="2">
    <source>
        <dbReference type="ARBA" id="ARBA00023125"/>
    </source>
</evidence>
<dbReference type="Proteomes" id="UP000198620">
    <property type="component" value="Unassembled WGS sequence"/>
</dbReference>
<dbReference type="InterPro" id="IPR000792">
    <property type="entry name" value="Tscrpt_reg_LuxR_C"/>
</dbReference>
<evidence type="ECO:0000259" key="4">
    <source>
        <dbReference type="PROSITE" id="PS50043"/>
    </source>
</evidence>
<dbReference type="Pfam" id="PF00196">
    <property type="entry name" value="GerE"/>
    <property type="match status" value="1"/>
</dbReference>
<dbReference type="CDD" id="cd06170">
    <property type="entry name" value="LuxR_C_like"/>
    <property type="match status" value="1"/>
</dbReference>
<accession>A0A1H7LQS8</accession>
<dbReference type="EMBL" id="FOBH01000004">
    <property type="protein sequence ID" value="SEL01304.1"/>
    <property type="molecule type" value="Genomic_DNA"/>
</dbReference>
<protein>
    <submittedName>
        <fullName evidence="5">Transcriptional regulator, LuxR family</fullName>
    </submittedName>
</protein>
<proteinExistence type="predicted"/>
<gene>
    <name evidence="5" type="ORF">SAMN05216387_104137</name>
</gene>